<sequence length="119" mass="13573">ILEDEDRKQELYVCKFVVVNGVSENNTQEIIPDNVIRIQTQDGSGEFIEIVFPSQLELNDKPLEDVSYTFVPALRGLYSMFKITSRLNSGLTRQEVVKIIEKLQKGSSGNIRLLKNKKN</sequence>
<dbReference type="EMBL" id="PRBV01000059">
    <property type="protein sequence ID" value="RTJ77200.1"/>
    <property type="molecule type" value="Genomic_DNA"/>
</dbReference>
<accession>A0A430YVD6</accession>
<name>A0A430YVD6_CAMJU</name>
<dbReference type="RefSeq" id="WP_193551334.1">
    <property type="nucleotide sequence ID" value="NZ_PQYC01000042.1"/>
</dbReference>
<dbReference type="Proteomes" id="UP000288507">
    <property type="component" value="Unassembled WGS sequence"/>
</dbReference>
<evidence type="ECO:0000313" key="2">
    <source>
        <dbReference type="Proteomes" id="UP000288507"/>
    </source>
</evidence>
<organism evidence="1 2">
    <name type="scientific">Campylobacter jejuni</name>
    <dbReference type="NCBI Taxonomy" id="197"/>
    <lineage>
        <taxon>Bacteria</taxon>
        <taxon>Pseudomonadati</taxon>
        <taxon>Campylobacterota</taxon>
        <taxon>Epsilonproteobacteria</taxon>
        <taxon>Campylobacterales</taxon>
        <taxon>Campylobacteraceae</taxon>
        <taxon>Campylobacter</taxon>
    </lineage>
</organism>
<feature type="non-terminal residue" evidence="1">
    <location>
        <position position="1"/>
    </location>
</feature>
<gene>
    <name evidence="1" type="ORF">C3H57_10405</name>
</gene>
<evidence type="ECO:0000313" key="1">
    <source>
        <dbReference type="EMBL" id="RTJ77200.1"/>
    </source>
</evidence>
<comment type="caution">
    <text evidence="1">The sequence shown here is derived from an EMBL/GenBank/DDBJ whole genome shotgun (WGS) entry which is preliminary data.</text>
</comment>
<proteinExistence type="predicted"/>
<protein>
    <submittedName>
        <fullName evidence="1">Lysozyme</fullName>
    </submittedName>
</protein>
<reference evidence="1 2" key="1">
    <citation type="journal article" date="2019" name="Appl. Environ. Microbiol.">
        <title>Population genetics and characterization of Campylobacter jejuni isolates in western jackdaws and game birds in Finland.</title>
        <authorList>
            <person name="Kovanen S."/>
            <person name="Rossi M."/>
            <person name="Pohja-Mykra M."/>
            <person name="Nieminen T."/>
            <person name="Raunio-Saarnisto M."/>
            <person name="Sauvala M."/>
            <person name="Fredriksson-Ahomaa M."/>
            <person name="Hanninen M.L."/>
            <person name="Kivisto R."/>
        </authorList>
    </citation>
    <scope>NUCLEOTIDE SEQUENCE [LARGE SCALE GENOMIC DNA]</scope>
    <source>
        <strain evidence="1 2">CB313</strain>
    </source>
</reference>
<dbReference type="AlphaFoldDB" id="A0A430YVD6"/>